<dbReference type="AlphaFoldDB" id="A0A2Y9BGA1"/>
<dbReference type="EMBL" id="QGDL01000002">
    <property type="protein sequence ID" value="PWJ31407.1"/>
    <property type="molecule type" value="Genomic_DNA"/>
</dbReference>
<dbReference type="SUPFAM" id="SSF55469">
    <property type="entry name" value="FMN-dependent nitroreductase-like"/>
    <property type="match status" value="1"/>
</dbReference>
<reference evidence="4 5" key="1">
    <citation type="submission" date="2018-05" db="EMBL/GenBank/DDBJ databases">
        <title>The Hungate 1000. A catalogue of reference genomes from the rumen microbiome.</title>
        <authorList>
            <person name="Kelly W."/>
        </authorList>
    </citation>
    <scope>NUCLEOTIDE SEQUENCE [LARGE SCALE GENOMIC DNA]</scope>
    <source>
        <strain evidence="4 5">NLAE-zl-C242</strain>
    </source>
</reference>
<dbReference type="PANTHER" id="PTHR43673:SF10">
    <property type="entry name" value="NADH DEHYDROGENASE_NAD(P)H NITROREDUCTASE XCC3605-RELATED"/>
    <property type="match status" value="1"/>
</dbReference>
<evidence type="ECO:0000313" key="4">
    <source>
        <dbReference type="EMBL" id="PWJ31407.1"/>
    </source>
</evidence>
<evidence type="ECO:0000256" key="2">
    <source>
        <dbReference type="ARBA" id="ARBA00023002"/>
    </source>
</evidence>
<name>A0A2Y9BGA1_9FIRM</name>
<dbReference type="Gene3D" id="3.40.109.10">
    <property type="entry name" value="NADH Oxidase"/>
    <property type="match status" value="1"/>
</dbReference>
<accession>A0A2Y9BGA1</accession>
<feature type="domain" description="Nitroreductase" evidence="3">
    <location>
        <begin position="9"/>
        <end position="154"/>
    </location>
</feature>
<evidence type="ECO:0000256" key="1">
    <source>
        <dbReference type="ARBA" id="ARBA00007118"/>
    </source>
</evidence>
<keyword evidence="5" id="KW-1185">Reference proteome</keyword>
<gene>
    <name evidence="4" type="ORF">A8806_102263</name>
</gene>
<evidence type="ECO:0000313" key="5">
    <source>
        <dbReference type="Proteomes" id="UP000245845"/>
    </source>
</evidence>
<dbReference type="Pfam" id="PF00881">
    <property type="entry name" value="Nitroreductase"/>
    <property type="match status" value="1"/>
</dbReference>
<comment type="caution">
    <text evidence="4">The sequence shown here is derived from an EMBL/GenBank/DDBJ whole genome shotgun (WGS) entry which is preliminary data.</text>
</comment>
<dbReference type="InterPro" id="IPR029479">
    <property type="entry name" value="Nitroreductase"/>
</dbReference>
<sequence>MNETLNTLETRRSIRSYRSEQVPEDVLEEILRAGMYAPTGMGMQSPVMVVVQERGMIGKLSALNAAVMGTDSDPFYGAPTVIVVLADKERGTCVEDGSLVMGNLMNAAASLGIGSCWIHRAREVFAGNEGKELMKTWGLDPEKYIGVGHCILGYAAEQGKAKPRKEGYVIRV</sequence>
<dbReference type="InterPro" id="IPR000415">
    <property type="entry name" value="Nitroreductase-like"/>
</dbReference>
<evidence type="ECO:0000259" key="3">
    <source>
        <dbReference type="Pfam" id="PF00881"/>
    </source>
</evidence>
<dbReference type="Proteomes" id="UP000245845">
    <property type="component" value="Unassembled WGS sequence"/>
</dbReference>
<keyword evidence="2" id="KW-0560">Oxidoreductase</keyword>
<dbReference type="GO" id="GO:0016491">
    <property type="term" value="F:oxidoreductase activity"/>
    <property type="evidence" value="ECO:0007669"/>
    <property type="project" value="UniProtKB-KW"/>
</dbReference>
<dbReference type="OrthoDB" id="9783470at2"/>
<dbReference type="PANTHER" id="PTHR43673">
    <property type="entry name" value="NAD(P)H NITROREDUCTASE YDGI-RELATED"/>
    <property type="match status" value="1"/>
</dbReference>
<dbReference type="RefSeq" id="WP_109730111.1">
    <property type="nucleotide sequence ID" value="NZ_BAAACK010000006.1"/>
</dbReference>
<comment type="similarity">
    <text evidence="1">Belongs to the nitroreductase family.</text>
</comment>
<protein>
    <submittedName>
        <fullName evidence="4">Nitroreductase</fullName>
    </submittedName>
</protein>
<organism evidence="4 5">
    <name type="scientific">Faecalicatena orotica</name>
    <dbReference type="NCBI Taxonomy" id="1544"/>
    <lineage>
        <taxon>Bacteria</taxon>
        <taxon>Bacillati</taxon>
        <taxon>Bacillota</taxon>
        <taxon>Clostridia</taxon>
        <taxon>Lachnospirales</taxon>
        <taxon>Lachnospiraceae</taxon>
        <taxon>Faecalicatena</taxon>
    </lineage>
</organism>
<proteinExistence type="inferred from homology"/>